<gene>
    <name evidence="2" type="ORF">WA026_017969</name>
</gene>
<dbReference type="InterPro" id="IPR016024">
    <property type="entry name" value="ARM-type_fold"/>
</dbReference>
<dbReference type="PANTHER" id="PTHR16212:SF4">
    <property type="entry name" value="FOCADHESIN"/>
    <property type="match status" value="1"/>
</dbReference>
<name>A0AAW1TUX9_9CUCU</name>
<evidence type="ECO:0000313" key="2">
    <source>
        <dbReference type="EMBL" id="KAK9872503.1"/>
    </source>
</evidence>
<dbReference type="Pfam" id="PF12530">
    <property type="entry name" value="DUF3730"/>
    <property type="match status" value="1"/>
</dbReference>
<feature type="domain" description="DUF3730" evidence="1">
    <location>
        <begin position="452"/>
        <end position="673"/>
    </location>
</feature>
<protein>
    <recommendedName>
        <fullName evidence="1">DUF3730 domain-containing protein</fullName>
    </recommendedName>
</protein>
<accession>A0AAW1TUX9</accession>
<comment type="caution">
    <text evidence="2">The sequence shown here is derived from an EMBL/GenBank/DDBJ whole genome shotgun (WGS) entry which is preliminary data.</text>
</comment>
<dbReference type="GO" id="GO:0060147">
    <property type="term" value="P:regulation of post-transcriptional gene silencing"/>
    <property type="evidence" value="ECO:0007669"/>
    <property type="project" value="InterPro"/>
</dbReference>
<dbReference type="SUPFAM" id="SSF48371">
    <property type="entry name" value="ARM repeat"/>
    <property type="match status" value="1"/>
</dbReference>
<reference evidence="2 3" key="1">
    <citation type="submission" date="2023-03" db="EMBL/GenBank/DDBJ databases">
        <title>Genome insight into feeding habits of ladybird beetles.</title>
        <authorList>
            <person name="Li H.-S."/>
            <person name="Huang Y.-H."/>
            <person name="Pang H."/>
        </authorList>
    </citation>
    <scope>NUCLEOTIDE SEQUENCE [LARGE SCALE GENOMIC DNA]</scope>
    <source>
        <strain evidence="2">SYSU_2023b</strain>
        <tissue evidence="2">Whole body</tissue>
    </source>
</reference>
<dbReference type="InterPro" id="IPR045163">
    <property type="entry name" value="Focadhesin/RST1"/>
</dbReference>
<dbReference type="PANTHER" id="PTHR16212">
    <property type="entry name" value="FOCADHESIN FAMILY MEMBER"/>
    <property type="match status" value="1"/>
</dbReference>
<evidence type="ECO:0000313" key="3">
    <source>
        <dbReference type="Proteomes" id="UP001431783"/>
    </source>
</evidence>
<dbReference type="EMBL" id="JARQZJ010000011">
    <property type="protein sequence ID" value="KAK9872503.1"/>
    <property type="molecule type" value="Genomic_DNA"/>
</dbReference>
<keyword evidence="3" id="KW-1185">Reference proteome</keyword>
<dbReference type="Proteomes" id="UP001431783">
    <property type="component" value="Unassembled WGS sequence"/>
</dbReference>
<dbReference type="InterPro" id="IPR022542">
    <property type="entry name" value="FOCAD/RST1_DUF3730"/>
</dbReference>
<sequence length="945" mass="108962">MEELTNKLHSRDSTVVASMISKLIDYICEQYEVGKDSSVEIDFLKNNSISNEERINEIAVAGLSKLLENGILNPDKLLEELITFIPNNNTSHGLVKAISCTMNHQLQKTKDEHNEFNLHLPQHPFIRLLIKDPEYLNYIYEEMIDTRGLNNITLWNTMHYSFYQFCLCNPENKLNFYNMKLWNNLIQTSTDTKLITQLISWIPFDSKSSILVTAELLDDLSILSLQGEINVDKQVLLILQVSVLYHLVSRNYNPRKTLFIVDLLIDNIPQIDFANAILLILVKIIMRSSLAHVMEVLHICELLIVEPRVNIFVLESVKMSLLHLIGNPSTLFSRVIAKAGNIYILIQDLLNTERKVDDKIPLLYKKYEHLIITNQEVYIACKLAMLSNSWTTKHCILKFLKQLDHASQDFMKQVMHLIFGLFISNDSEIVLKAFSVICMQYNKSDEFSYLILTLILYKISNTTNSNVHFKLLKYLPQLSKTKENYQKIVSTINAIFNGADGVLKTLAMSLMYDVWIINRKAYPYLEDMLTSTVSECMNNLMEFYTNKAYIIKKICENSPEIHGADMVAHLSRILTKYSREGESASAIAIDGIVVLCNANIIDIETTWTTLASKFIEDGRTQTIESLLHLAAAIANLLHPENHAKLQEEVIRKVWYYAEKPDDPRIKRAAFDALLEFGLENISPFFPEKYLDQTSDQLNMNHVQIPGRCWINFLKNQTNFEETSNFLIKMLSKEVDEFPKSVYHVASMKEPANYTYLPAHSILRGFAEYCRIQMSKWSSCKPVYIELMRILSQEYSKPYPPCNWCYLQELFHEPELKAYCLSLASRQVVISGTARRLIENYIIGLTTNLENENEILQVYKNLKFLANSIQPTILCPFLRNTVNYAKNIWKEDYKNELLNSEIGFLKDLLVNSSIQEVSKREIVAVIDETIENLEASDEVRSVSLEC</sequence>
<dbReference type="AlphaFoldDB" id="A0AAW1TUX9"/>
<evidence type="ECO:0000259" key="1">
    <source>
        <dbReference type="Pfam" id="PF12530"/>
    </source>
</evidence>
<organism evidence="2 3">
    <name type="scientific">Henosepilachna vigintioctopunctata</name>
    <dbReference type="NCBI Taxonomy" id="420089"/>
    <lineage>
        <taxon>Eukaryota</taxon>
        <taxon>Metazoa</taxon>
        <taxon>Ecdysozoa</taxon>
        <taxon>Arthropoda</taxon>
        <taxon>Hexapoda</taxon>
        <taxon>Insecta</taxon>
        <taxon>Pterygota</taxon>
        <taxon>Neoptera</taxon>
        <taxon>Endopterygota</taxon>
        <taxon>Coleoptera</taxon>
        <taxon>Polyphaga</taxon>
        <taxon>Cucujiformia</taxon>
        <taxon>Coccinelloidea</taxon>
        <taxon>Coccinellidae</taxon>
        <taxon>Epilachninae</taxon>
        <taxon>Epilachnini</taxon>
        <taxon>Henosepilachna</taxon>
    </lineage>
</organism>
<proteinExistence type="predicted"/>